<accession>A0A1D9G7U2</accession>
<name>A0A1D9G7U2_MOOP1</name>
<gene>
    <name evidence="1" type="ORF">BJP36_31005</name>
</gene>
<organism evidence="1 2">
    <name type="scientific">Moorena producens (strain JHB)</name>
    <dbReference type="NCBI Taxonomy" id="1454205"/>
    <lineage>
        <taxon>Bacteria</taxon>
        <taxon>Bacillati</taxon>
        <taxon>Cyanobacteriota</taxon>
        <taxon>Cyanophyceae</taxon>
        <taxon>Coleofasciculales</taxon>
        <taxon>Coleofasciculaceae</taxon>
        <taxon>Moorena</taxon>
    </lineage>
</organism>
<dbReference type="PANTHER" id="PTHR33352">
    <property type="entry name" value="SLR1095 PROTEIN"/>
    <property type="match status" value="1"/>
</dbReference>
<reference evidence="2" key="1">
    <citation type="submission" date="2016-10" db="EMBL/GenBank/DDBJ databases">
        <title>Comparative genomics uncovers the prolific and rare metabolic potential of the cyanobacterial genus Moorea.</title>
        <authorList>
            <person name="Leao T."/>
            <person name="Castelao G."/>
            <person name="Korobeynikov A."/>
            <person name="Monroe E.A."/>
            <person name="Podell S."/>
            <person name="Glukhov E."/>
            <person name="Allen E."/>
            <person name="Gerwick W.H."/>
            <person name="Gerwick L."/>
        </authorList>
    </citation>
    <scope>NUCLEOTIDE SEQUENCE [LARGE SCALE GENOMIC DNA]</scope>
    <source>
        <strain evidence="2">JHB</strain>
    </source>
</reference>
<proteinExistence type="predicted"/>
<dbReference type="Proteomes" id="UP000176944">
    <property type="component" value="Chromosome"/>
</dbReference>
<dbReference type="AlphaFoldDB" id="A0A1D9G7U2"/>
<sequence length="129" mass="14919">MIQYDPLQYLPSAEELPDSDDTPVDNELQILIPTLLRAVLSWLWSERQDWFLGVNMEVYFDTLPLHLLPVCPTVPFFFSNRDFPGFTRQLLIDDWVFKEDFPCPLGIIVLRSISGGFLFRLSLGFSTCT</sequence>
<evidence type="ECO:0000313" key="1">
    <source>
        <dbReference type="EMBL" id="AOY83688.1"/>
    </source>
</evidence>
<evidence type="ECO:0000313" key="2">
    <source>
        <dbReference type="Proteomes" id="UP000176944"/>
    </source>
</evidence>
<dbReference type="PANTHER" id="PTHR33352:SF3">
    <property type="entry name" value="SLR1612 PROTEIN"/>
    <property type="match status" value="1"/>
</dbReference>
<protein>
    <submittedName>
        <fullName evidence="1">Uncharacterized protein</fullName>
    </submittedName>
</protein>
<dbReference type="EMBL" id="CP017708">
    <property type="protein sequence ID" value="AOY83688.1"/>
    <property type="molecule type" value="Genomic_DNA"/>
</dbReference>